<reference evidence="1 2" key="1">
    <citation type="submission" date="2023-08" db="EMBL/GenBank/DDBJ databases">
        <title>Black Yeasts Isolated from many extreme environments.</title>
        <authorList>
            <person name="Coleine C."/>
            <person name="Stajich J.E."/>
            <person name="Selbmann L."/>
        </authorList>
    </citation>
    <scope>NUCLEOTIDE SEQUENCE [LARGE SCALE GENOMIC DNA]</scope>
    <source>
        <strain evidence="1 2">CCFEE 5910</strain>
    </source>
</reference>
<evidence type="ECO:0008006" key="3">
    <source>
        <dbReference type="Google" id="ProtNLM"/>
    </source>
</evidence>
<sequence>MSSQNLNNLAVKLKELHVSGNPLLLANVWDASSAQAIASHTATMAVATASYAIAATQGIEDNDMTAKQNLTGVRNVVAGLRKAGKADSIPLSADLQDGYDGPGETIKQAIALGVVGCNLEDVDNTNHTLRSIDDASNRISTVLRAAEDAGVPDFVVNARTDVLGYGGNIKDVIERGKAYLERGATTVFVWGVGKWDIKEEEVEEMVAAFHGNLAVQSGSIGIKGLTELGVSRISVGPALWRKSNSVLVEEAQKMGLF</sequence>
<organism evidence="1 2">
    <name type="scientific">Lithohypha guttulata</name>
    <dbReference type="NCBI Taxonomy" id="1690604"/>
    <lineage>
        <taxon>Eukaryota</taxon>
        <taxon>Fungi</taxon>
        <taxon>Dikarya</taxon>
        <taxon>Ascomycota</taxon>
        <taxon>Pezizomycotina</taxon>
        <taxon>Eurotiomycetes</taxon>
        <taxon>Chaetothyriomycetidae</taxon>
        <taxon>Chaetothyriales</taxon>
        <taxon>Trichomeriaceae</taxon>
        <taxon>Lithohypha</taxon>
    </lineage>
</organism>
<dbReference type="Proteomes" id="UP001309876">
    <property type="component" value="Unassembled WGS sequence"/>
</dbReference>
<keyword evidence="2" id="KW-1185">Reference proteome</keyword>
<dbReference type="InterPro" id="IPR015813">
    <property type="entry name" value="Pyrv/PenolPyrv_kinase-like_dom"/>
</dbReference>
<evidence type="ECO:0000313" key="2">
    <source>
        <dbReference type="Proteomes" id="UP001309876"/>
    </source>
</evidence>
<evidence type="ECO:0000313" key="1">
    <source>
        <dbReference type="EMBL" id="KAK5089893.1"/>
    </source>
</evidence>
<proteinExistence type="predicted"/>
<dbReference type="PANTHER" id="PTHR42905:SF16">
    <property type="entry name" value="CARBOXYPHOSPHONOENOLPYRUVATE PHOSPHONOMUTASE-LIKE PROTEIN (AFU_ORTHOLOGUE AFUA_5G07230)"/>
    <property type="match status" value="1"/>
</dbReference>
<dbReference type="InterPro" id="IPR039556">
    <property type="entry name" value="ICL/PEPM"/>
</dbReference>
<dbReference type="EMBL" id="JAVRRJ010000001">
    <property type="protein sequence ID" value="KAK5089893.1"/>
    <property type="molecule type" value="Genomic_DNA"/>
</dbReference>
<dbReference type="AlphaFoldDB" id="A0AAN7T3W4"/>
<name>A0AAN7T3W4_9EURO</name>
<dbReference type="PANTHER" id="PTHR42905">
    <property type="entry name" value="PHOSPHOENOLPYRUVATE CARBOXYLASE"/>
    <property type="match status" value="1"/>
</dbReference>
<dbReference type="SUPFAM" id="SSF51621">
    <property type="entry name" value="Phosphoenolpyruvate/pyruvate domain"/>
    <property type="match status" value="1"/>
</dbReference>
<dbReference type="Gene3D" id="3.20.20.60">
    <property type="entry name" value="Phosphoenolpyruvate-binding domains"/>
    <property type="match status" value="1"/>
</dbReference>
<gene>
    <name evidence="1" type="ORF">LTR05_000060</name>
</gene>
<accession>A0AAN7T3W4</accession>
<dbReference type="CDD" id="cd00377">
    <property type="entry name" value="ICL_PEPM"/>
    <property type="match status" value="1"/>
</dbReference>
<protein>
    <recommendedName>
        <fullName evidence="3">Carboxyphosphonoenolpyruvate phosphonomutase-like protein</fullName>
    </recommendedName>
</protein>
<comment type="caution">
    <text evidence="1">The sequence shown here is derived from an EMBL/GenBank/DDBJ whole genome shotgun (WGS) entry which is preliminary data.</text>
</comment>
<dbReference type="InterPro" id="IPR040442">
    <property type="entry name" value="Pyrv_kinase-like_dom_sf"/>
</dbReference>
<dbReference type="GO" id="GO:0003824">
    <property type="term" value="F:catalytic activity"/>
    <property type="evidence" value="ECO:0007669"/>
    <property type="project" value="InterPro"/>
</dbReference>
<dbReference type="Pfam" id="PF13714">
    <property type="entry name" value="PEP_mutase"/>
    <property type="match status" value="1"/>
</dbReference>